<dbReference type="STRING" id="5722.A2DNH6"/>
<dbReference type="VEuPathDB" id="TrichDB:TVAGG3_0837830"/>
<feature type="domain" description="Calpain catalytic" evidence="7">
    <location>
        <begin position="33"/>
        <end position="307"/>
    </location>
</feature>
<dbReference type="KEGG" id="tva:5463478"/>
<protein>
    <recommendedName>
        <fullName evidence="7">Calpain catalytic domain-containing protein</fullName>
    </recommendedName>
</protein>
<dbReference type="AlphaFoldDB" id="A2DNH6"/>
<evidence type="ECO:0000256" key="4">
    <source>
        <dbReference type="ARBA" id="ARBA00022807"/>
    </source>
</evidence>
<comment type="similarity">
    <text evidence="1">Belongs to the peptidase C2 family.</text>
</comment>
<dbReference type="PANTHER" id="PTHR10183">
    <property type="entry name" value="CALPAIN"/>
    <property type="match status" value="1"/>
</dbReference>
<dbReference type="SMR" id="A2DNH6"/>
<gene>
    <name evidence="8" type="ORF">TVAG_113230</name>
</gene>
<dbReference type="SMART" id="SM00230">
    <property type="entry name" value="CysPc"/>
    <property type="match status" value="1"/>
</dbReference>
<evidence type="ECO:0000256" key="1">
    <source>
        <dbReference type="ARBA" id="ARBA00007623"/>
    </source>
</evidence>
<dbReference type="SUPFAM" id="SSF54001">
    <property type="entry name" value="Cysteine proteinases"/>
    <property type="match status" value="1"/>
</dbReference>
<dbReference type="VEuPathDB" id="TrichDB:TVAG_113230"/>
<dbReference type="InParanoid" id="A2DNH6"/>
<organism evidence="8 9">
    <name type="scientific">Trichomonas vaginalis (strain ATCC PRA-98 / G3)</name>
    <dbReference type="NCBI Taxonomy" id="412133"/>
    <lineage>
        <taxon>Eukaryota</taxon>
        <taxon>Metamonada</taxon>
        <taxon>Parabasalia</taxon>
        <taxon>Trichomonadida</taxon>
        <taxon>Trichomonadidae</taxon>
        <taxon>Trichomonas</taxon>
    </lineage>
</organism>
<dbReference type="RefSeq" id="XP_001578965.1">
    <property type="nucleotide sequence ID" value="XM_001578915.1"/>
</dbReference>
<dbReference type="Proteomes" id="UP000001542">
    <property type="component" value="Unassembled WGS sequence"/>
</dbReference>
<dbReference type="GO" id="GO:0004198">
    <property type="term" value="F:calcium-dependent cysteine-type endopeptidase activity"/>
    <property type="evidence" value="ECO:0007669"/>
    <property type="project" value="InterPro"/>
</dbReference>
<proteinExistence type="inferred from homology"/>
<comment type="caution">
    <text evidence="5">Lacks conserved residue(s) required for the propagation of feature annotation.</text>
</comment>
<keyword evidence="9" id="KW-1185">Reference proteome</keyword>
<keyword evidence="2" id="KW-0645">Protease</keyword>
<evidence type="ECO:0000256" key="6">
    <source>
        <dbReference type="SAM" id="MobiDB-lite"/>
    </source>
</evidence>
<feature type="compositionally biased region" description="Polar residues" evidence="6">
    <location>
        <begin position="884"/>
        <end position="905"/>
    </location>
</feature>
<feature type="region of interest" description="Disordered" evidence="6">
    <location>
        <begin position="858"/>
        <end position="905"/>
    </location>
</feature>
<evidence type="ECO:0000256" key="3">
    <source>
        <dbReference type="ARBA" id="ARBA00022801"/>
    </source>
</evidence>
<evidence type="ECO:0000313" key="9">
    <source>
        <dbReference type="Proteomes" id="UP000001542"/>
    </source>
</evidence>
<dbReference type="InterPro" id="IPR038765">
    <property type="entry name" value="Papain-like_cys_pep_sf"/>
</dbReference>
<dbReference type="OrthoDB" id="424753at2759"/>
<feature type="compositionally biased region" description="Low complexity" evidence="6">
    <location>
        <begin position="867"/>
        <end position="883"/>
    </location>
</feature>
<dbReference type="EMBL" id="DS113223">
    <property type="protein sequence ID" value="EAY17979.1"/>
    <property type="molecule type" value="Genomic_DNA"/>
</dbReference>
<sequence>MLNKCLADTCENATNIKNDYCAEIGKHKTAKTKYRDDSFLPNTPYKPVDKPIFSGAVWERAEKIYEQYTNTEIKNSEIHRGLLKDDALIAVLSVMMTENKKIMQWFETPLELTTGIICVKIPFRSQIAHVVVDSKVPKADGKHLLSKPSRGGFPWSAYIEKALAKLLGSFRAVEKLTVKELLYSIFNYTSRTIVSSNLDNRIFEDVSTLIKQNTQAFCIVGNCKDANDVGFNQENVFLVNSITCQNKEYYALLYNPGGKRRFVSTFEERLDRWKGEAKFPKVKDDAFVIRSAAIQKYTQYILLASPTIKSQNESNISTEIKEGELLPEKSFKLKSDKFANISFIVECSESIPHDVIILENDRLKTHIVTGDSIEFFTVRTDPEKQYTLFFMAEKACKINANFNAESAFTVQEENFVNNPLQKIGYGYLTSSKHDGRTPQAPSNIGHIQQWRLKVSEPCKLNFRVINKTYCDAKHFFFIAQTGGEKLRTCGEFFYQEHCIEGNELDGEWSVDITDVSKDYVFGCYRNACSVTTFYDFEIIAEKPIEFTKIPDIEPSMNVASINDKIPNSKNDNRSPVAGNHGLTRLRQWTLNVNEDGKVFVEFEHNDGCQHSVCIQRGSKRMNHFGLEEHWLFASDMKYDVFEFDAKKGLYTVAVIRSYMKASSEFKVNFYSKVDLSIKQAPSLSTEKAHLFSKDVRFETGDGAGFFPMEDQTPPAKQYYLVMPEPQMLIGNIEITNQNPDGLYCVYIEKNGGRKLTTSNPDHLSEHAIVSGQTIKEWFNFDVECDPEVGTVLTFAVTRKGPGKRATISVRFYSQKALAILPATEDLTEEQIAEAIKRAREEEQIISATTSLKRIPNTLSSKDVTIDNSTESQNQTGTQNGTQNAGDKSGQSQANPNGQENQQKSTCCLLL</sequence>
<name>A2DNH6_TRIV3</name>
<dbReference type="PANTHER" id="PTHR10183:SF379">
    <property type="entry name" value="CALPAIN-5"/>
    <property type="match status" value="1"/>
</dbReference>
<evidence type="ECO:0000259" key="7">
    <source>
        <dbReference type="PROSITE" id="PS50203"/>
    </source>
</evidence>
<keyword evidence="3" id="KW-0378">Hydrolase</keyword>
<evidence type="ECO:0000256" key="2">
    <source>
        <dbReference type="ARBA" id="ARBA00022670"/>
    </source>
</evidence>
<dbReference type="Pfam" id="PF00648">
    <property type="entry name" value="Peptidase_C2"/>
    <property type="match status" value="1"/>
</dbReference>
<dbReference type="InterPro" id="IPR022684">
    <property type="entry name" value="Calpain_cysteine_protease"/>
</dbReference>
<dbReference type="InterPro" id="IPR001300">
    <property type="entry name" value="Peptidase_C2_calpain_cat"/>
</dbReference>
<reference evidence="8" key="1">
    <citation type="submission" date="2006-10" db="EMBL/GenBank/DDBJ databases">
        <authorList>
            <person name="Amadeo P."/>
            <person name="Zhao Q."/>
            <person name="Wortman J."/>
            <person name="Fraser-Liggett C."/>
            <person name="Carlton J."/>
        </authorList>
    </citation>
    <scope>NUCLEOTIDE SEQUENCE</scope>
    <source>
        <strain evidence="8">G3</strain>
    </source>
</reference>
<dbReference type="GO" id="GO:0006508">
    <property type="term" value="P:proteolysis"/>
    <property type="evidence" value="ECO:0007669"/>
    <property type="project" value="UniProtKB-KW"/>
</dbReference>
<evidence type="ECO:0000313" key="8">
    <source>
        <dbReference type="EMBL" id="EAY17979.1"/>
    </source>
</evidence>
<evidence type="ECO:0000256" key="5">
    <source>
        <dbReference type="PROSITE-ProRule" id="PRU00239"/>
    </source>
</evidence>
<keyword evidence="4" id="KW-0788">Thiol protease</keyword>
<dbReference type="PROSITE" id="PS50203">
    <property type="entry name" value="CALPAIN_CAT"/>
    <property type="match status" value="1"/>
</dbReference>
<accession>A2DNH6</accession>
<reference evidence="8" key="2">
    <citation type="journal article" date="2007" name="Science">
        <title>Draft genome sequence of the sexually transmitted pathogen Trichomonas vaginalis.</title>
        <authorList>
            <person name="Carlton J.M."/>
            <person name="Hirt R.P."/>
            <person name="Silva J.C."/>
            <person name="Delcher A.L."/>
            <person name="Schatz M."/>
            <person name="Zhao Q."/>
            <person name="Wortman J.R."/>
            <person name="Bidwell S.L."/>
            <person name="Alsmark U.C.M."/>
            <person name="Besteiro S."/>
            <person name="Sicheritz-Ponten T."/>
            <person name="Noel C.J."/>
            <person name="Dacks J.B."/>
            <person name="Foster P.G."/>
            <person name="Simillion C."/>
            <person name="Van de Peer Y."/>
            <person name="Miranda-Saavedra D."/>
            <person name="Barton G.J."/>
            <person name="Westrop G.D."/>
            <person name="Mueller S."/>
            <person name="Dessi D."/>
            <person name="Fiori P.L."/>
            <person name="Ren Q."/>
            <person name="Paulsen I."/>
            <person name="Zhang H."/>
            <person name="Bastida-Corcuera F.D."/>
            <person name="Simoes-Barbosa A."/>
            <person name="Brown M.T."/>
            <person name="Hayes R.D."/>
            <person name="Mukherjee M."/>
            <person name="Okumura C.Y."/>
            <person name="Schneider R."/>
            <person name="Smith A.J."/>
            <person name="Vanacova S."/>
            <person name="Villalvazo M."/>
            <person name="Haas B.J."/>
            <person name="Pertea M."/>
            <person name="Feldblyum T.V."/>
            <person name="Utterback T.R."/>
            <person name="Shu C.L."/>
            <person name="Osoegawa K."/>
            <person name="de Jong P.J."/>
            <person name="Hrdy I."/>
            <person name="Horvathova L."/>
            <person name="Zubacova Z."/>
            <person name="Dolezal P."/>
            <person name="Malik S.B."/>
            <person name="Logsdon J.M. Jr."/>
            <person name="Henze K."/>
            <person name="Gupta A."/>
            <person name="Wang C.C."/>
            <person name="Dunne R.L."/>
            <person name="Upcroft J.A."/>
            <person name="Upcroft P."/>
            <person name="White O."/>
            <person name="Salzberg S.L."/>
            <person name="Tang P."/>
            <person name="Chiu C.-H."/>
            <person name="Lee Y.-S."/>
            <person name="Embley T.M."/>
            <person name="Coombs G.H."/>
            <person name="Mottram J.C."/>
            <person name="Tachezy J."/>
            <person name="Fraser-Liggett C.M."/>
            <person name="Johnson P.J."/>
        </authorList>
    </citation>
    <scope>NUCLEOTIDE SEQUENCE [LARGE SCALE GENOMIC DNA]</scope>
    <source>
        <strain evidence="8">G3</strain>
    </source>
</reference>